<organism evidence="2 3">
    <name type="scientific">Proteiniphilum saccharofermentans</name>
    <dbReference type="NCBI Taxonomy" id="1642647"/>
    <lineage>
        <taxon>Bacteria</taxon>
        <taxon>Pseudomonadati</taxon>
        <taxon>Bacteroidota</taxon>
        <taxon>Bacteroidia</taxon>
        <taxon>Bacteroidales</taxon>
        <taxon>Dysgonomonadaceae</taxon>
        <taxon>Proteiniphilum</taxon>
    </lineage>
</organism>
<proteinExistence type="predicted"/>
<dbReference type="InterPro" id="IPR001387">
    <property type="entry name" value="Cro/C1-type_HTH"/>
</dbReference>
<dbReference type="PROSITE" id="PS50943">
    <property type="entry name" value="HTH_CROC1"/>
    <property type="match status" value="1"/>
</dbReference>
<keyword evidence="3" id="KW-1185">Reference proteome</keyword>
<accession>A0A1R3T878</accession>
<dbReference type="Gene3D" id="1.10.260.40">
    <property type="entry name" value="lambda repressor-like DNA-binding domains"/>
    <property type="match status" value="1"/>
</dbReference>
<dbReference type="RefSeq" id="WP_076931331.1">
    <property type="nucleotide sequence ID" value="NZ_LT605205.1"/>
</dbReference>
<dbReference type="Pfam" id="PF01381">
    <property type="entry name" value="HTH_3"/>
    <property type="match status" value="1"/>
</dbReference>
<dbReference type="EMBL" id="LT605205">
    <property type="protein sequence ID" value="SCD21498.1"/>
    <property type="molecule type" value="Genomic_DNA"/>
</dbReference>
<evidence type="ECO:0000259" key="1">
    <source>
        <dbReference type="PROSITE" id="PS50943"/>
    </source>
</evidence>
<dbReference type="SMART" id="SM00530">
    <property type="entry name" value="HTH_XRE"/>
    <property type="match status" value="1"/>
</dbReference>
<gene>
    <name evidence="2" type="ORF">PSM36_2702</name>
</gene>
<dbReference type="Proteomes" id="UP000187464">
    <property type="component" value="Chromosome I"/>
</dbReference>
<evidence type="ECO:0000313" key="2">
    <source>
        <dbReference type="EMBL" id="SCD21498.1"/>
    </source>
</evidence>
<dbReference type="GO" id="GO:0003677">
    <property type="term" value="F:DNA binding"/>
    <property type="evidence" value="ECO:0007669"/>
    <property type="project" value="InterPro"/>
</dbReference>
<reference evidence="2 3" key="1">
    <citation type="submission" date="2016-08" db="EMBL/GenBank/DDBJ databases">
        <authorList>
            <person name="Seilhamer J.J."/>
        </authorList>
    </citation>
    <scope>NUCLEOTIDE SEQUENCE [LARGE SCALE GENOMIC DNA]</scope>
    <source>
        <strain evidence="2">M3/6</strain>
    </source>
</reference>
<protein>
    <recommendedName>
        <fullName evidence="1">HTH cro/C1-type domain-containing protein</fullName>
    </recommendedName>
</protein>
<sequence>METKEQTFKNTHHGHAVKRIRHSLGIKQEVLADMMGITQARVSNFEQKKVLEDEVIDKLAKALNVAPELIKELEEDPVTVIIENNRLDNNSGSAYNYIAGDNIINNPIDKIAELFEKLLEKEQEKIALLEKLLGEKK</sequence>
<dbReference type="SUPFAM" id="SSF47413">
    <property type="entry name" value="lambda repressor-like DNA-binding domains"/>
    <property type="match status" value="1"/>
</dbReference>
<dbReference type="InterPro" id="IPR010982">
    <property type="entry name" value="Lambda_DNA-bd_dom_sf"/>
</dbReference>
<name>A0A1R3T878_9BACT</name>
<dbReference type="STRING" id="1642647.PSM36_2702"/>
<dbReference type="KEGG" id="psac:PSM36_2702"/>
<dbReference type="CDD" id="cd00093">
    <property type="entry name" value="HTH_XRE"/>
    <property type="match status" value="1"/>
</dbReference>
<feature type="domain" description="HTH cro/C1-type" evidence="1">
    <location>
        <begin position="17"/>
        <end position="70"/>
    </location>
</feature>
<dbReference type="AlphaFoldDB" id="A0A1R3T878"/>
<evidence type="ECO:0000313" key="3">
    <source>
        <dbReference type="Proteomes" id="UP000187464"/>
    </source>
</evidence>